<evidence type="ECO:0000256" key="2">
    <source>
        <dbReference type="ARBA" id="ARBA00006479"/>
    </source>
</evidence>
<protein>
    <submittedName>
        <fullName evidence="4">MarR family transcriptional regulator</fullName>
    </submittedName>
</protein>
<comment type="function">
    <text evidence="1">Transcriptional repressor of xylose-utilizing enzymes.</text>
</comment>
<dbReference type="InterPro" id="IPR036390">
    <property type="entry name" value="WH_DNA-bd_sf"/>
</dbReference>
<evidence type="ECO:0000256" key="3">
    <source>
        <dbReference type="ARBA" id="ARBA00022629"/>
    </source>
</evidence>
<dbReference type="InterPro" id="IPR049874">
    <property type="entry name" value="ROK_cs"/>
</dbReference>
<evidence type="ECO:0000256" key="1">
    <source>
        <dbReference type="ARBA" id="ARBA00002486"/>
    </source>
</evidence>
<dbReference type="InterPro" id="IPR043129">
    <property type="entry name" value="ATPase_NBD"/>
</dbReference>
<dbReference type="PANTHER" id="PTHR18964">
    <property type="entry name" value="ROK (REPRESSOR, ORF, KINASE) FAMILY"/>
    <property type="match status" value="1"/>
</dbReference>
<dbReference type="PROSITE" id="PS01125">
    <property type="entry name" value="ROK"/>
    <property type="match status" value="1"/>
</dbReference>
<proteinExistence type="inferred from homology"/>
<dbReference type="InterPro" id="IPR036388">
    <property type="entry name" value="WH-like_DNA-bd_sf"/>
</dbReference>
<dbReference type="SUPFAM" id="SSF46785">
    <property type="entry name" value="Winged helix' DNA-binding domain"/>
    <property type="match status" value="1"/>
</dbReference>
<dbReference type="Gene3D" id="1.10.10.10">
    <property type="entry name" value="Winged helix-like DNA-binding domain superfamily/Winged helix DNA-binding domain"/>
    <property type="match status" value="1"/>
</dbReference>
<dbReference type="SUPFAM" id="SSF53067">
    <property type="entry name" value="Actin-like ATPase domain"/>
    <property type="match status" value="1"/>
</dbReference>
<keyword evidence="3" id="KW-0119">Carbohydrate metabolism</keyword>
<dbReference type="Proteomes" id="UP000325292">
    <property type="component" value="Chromosome"/>
</dbReference>
<organism evidence="4 5">
    <name type="scientific">Sulfobacillus thermotolerans</name>
    <dbReference type="NCBI Taxonomy" id="338644"/>
    <lineage>
        <taxon>Bacteria</taxon>
        <taxon>Bacillati</taxon>
        <taxon>Bacillota</taxon>
        <taxon>Clostridia</taxon>
        <taxon>Eubacteriales</taxon>
        <taxon>Clostridiales Family XVII. Incertae Sedis</taxon>
        <taxon>Sulfobacillus</taxon>
    </lineage>
</organism>
<name>A0ABN5H0Q4_9FIRM</name>
<keyword evidence="3" id="KW-0859">Xylose metabolism</keyword>
<sequence length="388" mass="41872">MPISVARHSLMRQMNDIAVLTVVRQNGPTSRRRIAEILGLTKSTVTVATQRLLQKHILTEVGSVSAGPGHPERLLDINPTGGFIIGAAIDVGSYHVILFDLQARIIRQTIGYYDLSSPPEKVLESIGQDAAAFRQDIDQGRYLGFGISIPGIISTGGDVIYAPNIRWTNVPMRDFFVRLFGEPVFIVNDANAGAVGEYFFGEAQHSELLLYLSLGMGIGGGAVVEGNLMQGATGAGTEVGHMVIVENGPLCRCGRHGCFEAMASVRALTERAMRTADVRQWIELDHILTSFAAGEDWAVRAVEETLTYLKIGLVNVANIYDPDTIILGGPLSHLGEFLRHEIDEAVNARGIAEGRRQIAVQITSLGDLTSVFGAGAMVLHTAIETREA</sequence>
<dbReference type="Pfam" id="PF13412">
    <property type="entry name" value="HTH_24"/>
    <property type="match status" value="1"/>
</dbReference>
<comment type="similarity">
    <text evidence="2">Belongs to the ROK (NagC/XylR) family.</text>
</comment>
<reference evidence="4 5" key="1">
    <citation type="journal article" date="2019" name="Sci. Rep.">
        <title>Sulfobacillus thermotolerans: new insights into resistance and metabolic capacities of acidophilic chemolithotrophs.</title>
        <authorList>
            <person name="Panyushkina A.E."/>
            <person name="Babenko V.V."/>
            <person name="Nikitina A.S."/>
            <person name="Selezneva O.V."/>
            <person name="Tsaplina I.A."/>
            <person name="Letarova M.A."/>
            <person name="Kostryukova E.S."/>
            <person name="Letarov A.V."/>
        </authorList>
    </citation>
    <scope>NUCLEOTIDE SEQUENCE [LARGE SCALE GENOMIC DNA]</scope>
    <source>
        <strain evidence="4 5">Kr1</strain>
    </source>
</reference>
<evidence type="ECO:0000313" key="5">
    <source>
        <dbReference type="Proteomes" id="UP000325292"/>
    </source>
</evidence>
<dbReference type="InterPro" id="IPR000600">
    <property type="entry name" value="ROK"/>
</dbReference>
<dbReference type="CDD" id="cd24076">
    <property type="entry name" value="ASKHA_ATPase_ROK_BsXylR-like"/>
    <property type="match status" value="1"/>
</dbReference>
<evidence type="ECO:0000313" key="4">
    <source>
        <dbReference type="EMBL" id="AUW94317.1"/>
    </source>
</evidence>
<keyword evidence="5" id="KW-1185">Reference proteome</keyword>
<dbReference type="PANTHER" id="PTHR18964:SF149">
    <property type="entry name" value="BIFUNCTIONAL UDP-N-ACETYLGLUCOSAMINE 2-EPIMERASE_N-ACETYLMANNOSAMINE KINASE"/>
    <property type="match status" value="1"/>
</dbReference>
<dbReference type="Pfam" id="PF00480">
    <property type="entry name" value="ROK"/>
    <property type="match status" value="1"/>
</dbReference>
<dbReference type="Gene3D" id="3.30.420.40">
    <property type="match status" value="2"/>
</dbReference>
<accession>A0ABN5H0Q4</accession>
<gene>
    <name evidence="4" type="ORF">BXT84_10515</name>
</gene>
<dbReference type="EMBL" id="CP019454">
    <property type="protein sequence ID" value="AUW94317.1"/>
    <property type="molecule type" value="Genomic_DNA"/>
</dbReference>